<dbReference type="InterPro" id="IPR011990">
    <property type="entry name" value="TPR-like_helical_dom_sf"/>
</dbReference>
<dbReference type="Pfam" id="PF14559">
    <property type="entry name" value="TPR_19"/>
    <property type="match status" value="2"/>
</dbReference>
<evidence type="ECO:0000256" key="6">
    <source>
        <dbReference type="ARBA" id="ARBA00022803"/>
    </source>
</evidence>
<dbReference type="PANTHER" id="PTHR45586">
    <property type="entry name" value="TPR REPEAT-CONTAINING PROTEIN PA4667"/>
    <property type="match status" value="1"/>
</dbReference>
<evidence type="ECO:0000256" key="3">
    <source>
        <dbReference type="ARBA" id="ARBA00005886"/>
    </source>
</evidence>
<dbReference type="RefSeq" id="WP_182954174.1">
    <property type="nucleotide sequence ID" value="NZ_JABEQM010000002.1"/>
</dbReference>
<dbReference type="InterPro" id="IPR019734">
    <property type="entry name" value="TPR_rpt"/>
</dbReference>
<evidence type="ECO:0000259" key="12">
    <source>
        <dbReference type="Pfam" id="PF05420"/>
    </source>
</evidence>
<feature type="chain" id="PRO_5030751805" evidence="11">
    <location>
        <begin position="28"/>
        <end position="1257"/>
    </location>
</feature>
<dbReference type="AlphaFoldDB" id="A0A7W4K4Z4"/>
<dbReference type="EMBL" id="JABEQM010000002">
    <property type="protein sequence ID" value="MBB2200510.1"/>
    <property type="molecule type" value="Genomic_DNA"/>
</dbReference>
<evidence type="ECO:0000256" key="10">
    <source>
        <dbReference type="PROSITE-ProRule" id="PRU00339"/>
    </source>
</evidence>
<gene>
    <name evidence="13" type="ORF">HLH28_02775</name>
</gene>
<evidence type="ECO:0000256" key="5">
    <source>
        <dbReference type="ARBA" id="ARBA00022737"/>
    </source>
</evidence>
<dbReference type="InterPro" id="IPR051012">
    <property type="entry name" value="CellSynth/LPSAsmb/PSIAsmb"/>
</dbReference>
<keyword evidence="6 10" id="KW-0802">TPR repeat</keyword>
<reference evidence="13 14" key="1">
    <citation type="submission" date="2020-04" db="EMBL/GenBank/DDBJ databases">
        <title>Description of novel Gluconacetobacter.</title>
        <authorList>
            <person name="Sombolestani A."/>
        </authorList>
    </citation>
    <scope>NUCLEOTIDE SEQUENCE [LARGE SCALE GENOMIC DNA]</scope>
    <source>
        <strain evidence="13 14">LMG 27802</strain>
    </source>
</reference>
<accession>A0A7W4K4Z4</accession>
<dbReference type="PROSITE" id="PS50005">
    <property type="entry name" value="TPR"/>
    <property type="match status" value="1"/>
</dbReference>
<sequence>MMRTRAGTGLGLLLLGASPLALSVARAQVAVQVTAAPGGNKPAAAGAAAEQGGLVAILVQRARYWYEHGQIDQAQQAMAQARQIAPGDTRVLALSGEWALHAGDVESARKMAQSLATIAPGAPETLRLNQALRVQALPESSIAQVRQQARDGHTGAAAAGYRQLFPDGPPPQYALEYYQTLAGAMGYREEGREGLRKLIQTDRNNMAAQIAYAQVLTWREQTRAEGLARLQKLAALPGLRAEDRDAIRQNWRAALRWLSEAPESVPYFDAWLAMNPGDADIQALRTKAQGGLSEQAVLDRTQGYQALGSGDVQGAGTHFAAALARAPNDGDTLGGLGLVRMRQGRMQEARDLLEKAVQADPDGGAKWRDALNGAQVSGSYAQIRALLEQGHYDQAEHLVDDMLVLDPSQTGLLAMKADIARRQGHQAAAEDLYRQVLRKEPGNQMALQGLYHLLMSSGREQEAAPLMDRLRRISPAFERQAEMGDVVARAERTTNLDEKITLLRQGLDAQGSDPWLRLHLAQALVQAGNRDEARDVMAPLLADDRHASIAALQAGIYFANQNNDMATVRQLLARLPRVGMTADIRRVADRAQDQELVENAPADLPEARLYFLQIARRGHDPDGLRGQLIANAMIDRHDPAGAARVLQVFLDTALSPSVAQRLAYAGTYLRMQQPQRARELLESIGNARLDDQQAQVRRDLQTGLAIMTADRLNAQGRQADAYDALQPALSGSQPSPAARLALARLYQSSSRPDAALSITRAVVARDPTDLDARLAVVRLAVQTNDLDEAENQLRDMTEQAPADPRTWLASAAIHKAGGNWVASLDDLSRARALRRQQLGIDRAGDGVEGAIDNPFRTATPAAHAGQPGEQDPILASIDNDVTSTAREFAPFVDIGPVFRGRSGTGLNRLTEGDLALTGSFAVGPGRLSLGITPTVLSSGTGSTDYLEGLREVGSTALAAALTQDPAALASVYADAARARDAVGVATDAAYTWNWVKADIGSSPLGFRVMNVLGGVELSPEVANRLRLRVTAERRAVTDSVLAYGGLRDAASGVTWGGVVRDRAHVQLEYGDEMMSFYAGGGFSYLQGKRTQDNEEYEAGAGGSVSVFHDAVHDVHLGVDMDWFKYNNNQYLFTVGNGGYFSPQSYFALLVPLRYTGHRGNWRWRVGGSAGYQSYSQRSALFYPTSDLAQAVLDTLDPAGALAPQRSSSGLVGGADALLSYQVTPALRVGGNFLYQKAGPWNETTAGLSVHYDFMGMP</sequence>
<keyword evidence="5" id="KW-0677">Repeat</keyword>
<comment type="caution">
    <text evidence="13">The sequence shown here is derived from an EMBL/GenBank/DDBJ whole genome shotgun (WGS) entry which is preliminary data.</text>
</comment>
<comment type="similarity">
    <text evidence="3">Belongs to the AcsC/BcsC family.</text>
</comment>
<organism evidence="13 14">
    <name type="scientific">Gluconacetobacter tumulisoli</name>
    <dbReference type="NCBI Taxonomy" id="1286189"/>
    <lineage>
        <taxon>Bacteria</taxon>
        <taxon>Pseudomonadati</taxon>
        <taxon>Pseudomonadota</taxon>
        <taxon>Alphaproteobacteria</taxon>
        <taxon>Acetobacterales</taxon>
        <taxon>Acetobacteraceae</taxon>
        <taxon>Gluconacetobacter</taxon>
    </lineage>
</organism>
<dbReference type="Gene3D" id="1.25.40.10">
    <property type="entry name" value="Tetratricopeptide repeat domain"/>
    <property type="match status" value="4"/>
</dbReference>
<dbReference type="SMART" id="SM00028">
    <property type="entry name" value="TPR"/>
    <property type="match status" value="6"/>
</dbReference>
<evidence type="ECO:0000256" key="2">
    <source>
        <dbReference type="ARBA" id="ARBA00005186"/>
    </source>
</evidence>
<dbReference type="SUPFAM" id="SSF48452">
    <property type="entry name" value="TPR-like"/>
    <property type="match status" value="2"/>
</dbReference>
<keyword evidence="14" id="KW-1185">Reference proteome</keyword>
<comment type="pathway">
    <text evidence="2">Glycan metabolism; bacterial cellulose biosynthesis.</text>
</comment>
<dbReference type="InterPro" id="IPR003921">
    <property type="entry name" value="Cell_synth_C"/>
</dbReference>
<evidence type="ECO:0000256" key="9">
    <source>
        <dbReference type="ARBA" id="ARBA00023237"/>
    </source>
</evidence>
<keyword evidence="8" id="KW-0472">Membrane</keyword>
<feature type="domain" description="Cellulose synthase operon C C-terminal" evidence="12">
    <location>
        <begin position="908"/>
        <end position="1253"/>
    </location>
</feature>
<evidence type="ECO:0000256" key="7">
    <source>
        <dbReference type="ARBA" id="ARBA00022916"/>
    </source>
</evidence>
<name>A0A7W4K4Z4_9PROT</name>
<keyword evidence="7" id="KW-0135">Cellulose biosynthesis</keyword>
<dbReference type="GO" id="GO:0006011">
    <property type="term" value="P:UDP-alpha-D-glucose metabolic process"/>
    <property type="evidence" value="ECO:0007669"/>
    <property type="project" value="InterPro"/>
</dbReference>
<evidence type="ECO:0000256" key="8">
    <source>
        <dbReference type="ARBA" id="ARBA00023136"/>
    </source>
</evidence>
<evidence type="ECO:0000313" key="14">
    <source>
        <dbReference type="Proteomes" id="UP000578030"/>
    </source>
</evidence>
<dbReference type="PRINTS" id="PR01441">
    <property type="entry name" value="CELLSNTHASEC"/>
</dbReference>
<proteinExistence type="inferred from homology"/>
<dbReference type="InterPro" id="IPR008410">
    <property type="entry name" value="BCSC_C"/>
</dbReference>
<dbReference type="Proteomes" id="UP000578030">
    <property type="component" value="Unassembled WGS sequence"/>
</dbReference>
<dbReference type="Pfam" id="PF13432">
    <property type="entry name" value="TPR_16"/>
    <property type="match status" value="3"/>
</dbReference>
<dbReference type="GO" id="GO:0030244">
    <property type="term" value="P:cellulose biosynthetic process"/>
    <property type="evidence" value="ECO:0007669"/>
    <property type="project" value="UniProtKB-KW"/>
</dbReference>
<evidence type="ECO:0000313" key="13">
    <source>
        <dbReference type="EMBL" id="MBB2200510.1"/>
    </source>
</evidence>
<dbReference type="PANTHER" id="PTHR45586:SF1">
    <property type="entry name" value="LIPOPOLYSACCHARIDE ASSEMBLY PROTEIN B"/>
    <property type="match status" value="1"/>
</dbReference>
<feature type="repeat" description="TPR" evidence="10">
    <location>
        <begin position="330"/>
        <end position="363"/>
    </location>
</feature>
<comment type="subcellular location">
    <subcellularLocation>
        <location evidence="1">Cell outer membrane</location>
        <topology evidence="1">Peripheral membrane protein</topology>
    </subcellularLocation>
</comment>
<feature type="signal peptide" evidence="11">
    <location>
        <begin position="1"/>
        <end position="27"/>
    </location>
</feature>
<evidence type="ECO:0000256" key="11">
    <source>
        <dbReference type="SAM" id="SignalP"/>
    </source>
</evidence>
<evidence type="ECO:0000256" key="4">
    <source>
        <dbReference type="ARBA" id="ARBA00022729"/>
    </source>
</evidence>
<evidence type="ECO:0000256" key="1">
    <source>
        <dbReference type="ARBA" id="ARBA00004339"/>
    </source>
</evidence>
<keyword evidence="4 11" id="KW-0732">Signal</keyword>
<dbReference type="UniPathway" id="UPA00694"/>
<dbReference type="Pfam" id="PF05420">
    <property type="entry name" value="BCSC_C"/>
    <property type="match status" value="1"/>
</dbReference>
<keyword evidence="9" id="KW-0998">Cell outer membrane</keyword>
<dbReference type="GO" id="GO:0009279">
    <property type="term" value="C:cell outer membrane"/>
    <property type="evidence" value="ECO:0007669"/>
    <property type="project" value="UniProtKB-SubCell"/>
</dbReference>
<protein>
    <submittedName>
        <fullName evidence="13">Tetratricopeptide repeat protein</fullName>
    </submittedName>
</protein>